<keyword evidence="2" id="KW-1185">Reference proteome</keyword>
<reference evidence="1 2" key="1">
    <citation type="submission" date="2019-02" db="EMBL/GenBank/DDBJ databases">
        <title>Deep-cultivation of Planctomycetes and their phenomic and genomic characterization uncovers novel biology.</title>
        <authorList>
            <person name="Wiegand S."/>
            <person name="Jogler M."/>
            <person name="Boedeker C."/>
            <person name="Pinto D."/>
            <person name="Vollmers J."/>
            <person name="Rivas-Marin E."/>
            <person name="Kohn T."/>
            <person name="Peeters S.H."/>
            <person name="Heuer A."/>
            <person name="Rast P."/>
            <person name="Oberbeckmann S."/>
            <person name="Bunk B."/>
            <person name="Jeske O."/>
            <person name="Meyerdierks A."/>
            <person name="Storesund J.E."/>
            <person name="Kallscheuer N."/>
            <person name="Luecker S."/>
            <person name="Lage O.M."/>
            <person name="Pohl T."/>
            <person name="Merkel B.J."/>
            <person name="Hornburger P."/>
            <person name="Mueller R.-W."/>
            <person name="Bruemmer F."/>
            <person name="Labrenz M."/>
            <person name="Spormann A.M."/>
            <person name="Op Den Camp H."/>
            <person name="Overmann J."/>
            <person name="Amann R."/>
            <person name="Jetten M.S.M."/>
            <person name="Mascher T."/>
            <person name="Medema M.H."/>
            <person name="Devos D.P."/>
            <person name="Kaster A.-K."/>
            <person name="Ovreas L."/>
            <person name="Rohde M."/>
            <person name="Galperin M.Y."/>
            <person name="Jogler C."/>
        </authorList>
    </citation>
    <scope>NUCLEOTIDE SEQUENCE [LARGE SCALE GENOMIC DNA]</scope>
    <source>
        <strain evidence="1 2">Pla144</strain>
    </source>
</reference>
<dbReference type="Proteomes" id="UP000318437">
    <property type="component" value="Unassembled WGS sequence"/>
</dbReference>
<evidence type="ECO:0000313" key="2">
    <source>
        <dbReference type="Proteomes" id="UP000318437"/>
    </source>
</evidence>
<dbReference type="RefSeq" id="WP_146450719.1">
    <property type="nucleotide sequence ID" value="NZ_SJPS01000003.1"/>
</dbReference>
<proteinExistence type="predicted"/>
<name>A0A5C6CUJ5_9BACT</name>
<organism evidence="1 2">
    <name type="scientific">Bythopirellula polymerisocia</name>
    <dbReference type="NCBI Taxonomy" id="2528003"/>
    <lineage>
        <taxon>Bacteria</taxon>
        <taxon>Pseudomonadati</taxon>
        <taxon>Planctomycetota</taxon>
        <taxon>Planctomycetia</taxon>
        <taxon>Pirellulales</taxon>
        <taxon>Lacipirellulaceae</taxon>
        <taxon>Bythopirellula</taxon>
    </lineage>
</organism>
<accession>A0A5C6CUJ5</accession>
<comment type="caution">
    <text evidence="1">The sequence shown here is derived from an EMBL/GenBank/DDBJ whole genome shotgun (WGS) entry which is preliminary data.</text>
</comment>
<dbReference type="EMBL" id="SJPS01000003">
    <property type="protein sequence ID" value="TWU27525.1"/>
    <property type="molecule type" value="Genomic_DNA"/>
</dbReference>
<dbReference type="AlphaFoldDB" id="A0A5C6CUJ5"/>
<evidence type="ECO:0000313" key="1">
    <source>
        <dbReference type="EMBL" id="TWU27525.1"/>
    </source>
</evidence>
<protein>
    <submittedName>
        <fullName evidence="1">Uncharacterized protein</fullName>
    </submittedName>
</protein>
<sequence length="162" mass="17778">MSLKDAIYRFLSFTPTLPPEPAAKITQHEQLVQLLDRVHAEAIMPNVDALARICLERDVALVFYEIGGPDPLTDRSAKEGALALGWEGGRVEIGRLTHTQAGKMADEIERSDPGDVAAISWFRRHSEGRLFVLVQAATFCVDFDPGKGFSIAPGTTDAEWKS</sequence>
<gene>
    <name evidence="1" type="ORF">Pla144_22990</name>
</gene>